<sequence>MATPDGSGVDLERMRTDVARALDEPPEAIGDGDDLLDRGLDSIRLMSLVEQWRADGTEVSFIDLAETPTLEAWAGLLGRS</sequence>
<organism evidence="2 3">
    <name type="scientific">Actinomycetospora straminea</name>
    <dbReference type="NCBI Taxonomy" id="663607"/>
    <lineage>
        <taxon>Bacteria</taxon>
        <taxon>Bacillati</taxon>
        <taxon>Actinomycetota</taxon>
        <taxon>Actinomycetes</taxon>
        <taxon>Pseudonocardiales</taxon>
        <taxon>Pseudonocardiaceae</taxon>
        <taxon>Actinomycetospora</taxon>
    </lineage>
</organism>
<dbReference type="PROSITE" id="PS50075">
    <property type="entry name" value="CARRIER"/>
    <property type="match status" value="1"/>
</dbReference>
<evidence type="ECO:0000313" key="2">
    <source>
        <dbReference type="EMBL" id="GAA4887670.1"/>
    </source>
</evidence>
<dbReference type="Pfam" id="PF00550">
    <property type="entry name" value="PP-binding"/>
    <property type="match status" value="1"/>
</dbReference>
<reference evidence="3" key="1">
    <citation type="journal article" date="2019" name="Int. J. Syst. Evol. Microbiol.">
        <title>The Global Catalogue of Microorganisms (GCM) 10K type strain sequencing project: providing services to taxonomists for standard genome sequencing and annotation.</title>
        <authorList>
            <consortium name="The Broad Institute Genomics Platform"/>
            <consortium name="The Broad Institute Genome Sequencing Center for Infectious Disease"/>
            <person name="Wu L."/>
            <person name="Ma J."/>
        </authorList>
    </citation>
    <scope>NUCLEOTIDE SEQUENCE [LARGE SCALE GENOMIC DNA]</scope>
    <source>
        <strain evidence="3">JCM 17983</strain>
    </source>
</reference>
<name>A0ABP9EUL0_9PSEU</name>
<dbReference type="SUPFAM" id="SSF47336">
    <property type="entry name" value="ACP-like"/>
    <property type="match status" value="1"/>
</dbReference>
<proteinExistence type="predicted"/>
<protein>
    <recommendedName>
        <fullName evidence="1">Carrier domain-containing protein</fullName>
    </recommendedName>
</protein>
<gene>
    <name evidence="2" type="ORF">GCM10023203_45710</name>
</gene>
<keyword evidence="3" id="KW-1185">Reference proteome</keyword>
<dbReference type="Gene3D" id="1.10.1200.10">
    <property type="entry name" value="ACP-like"/>
    <property type="match status" value="1"/>
</dbReference>
<dbReference type="RefSeq" id="WP_274232169.1">
    <property type="nucleotide sequence ID" value="NZ_BAABHQ010000015.1"/>
</dbReference>
<dbReference type="InterPro" id="IPR036736">
    <property type="entry name" value="ACP-like_sf"/>
</dbReference>
<feature type="domain" description="Carrier" evidence="1">
    <location>
        <begin position="5"/>
        <end position="80"/>
    </location>
</feature>
<evidence type="ECO:0000259" key="1">
    <source>
        <dbReference type="PROSITE" id="PS50075"/>
    </source>
</evidence>
<evidence type="ECO:0000313" key="3">
    <source>
        <dbReference type="Proteomes" id="UP001500457"/>
    </source>
</evidence>
<dbReference type="Proteomes" id="UP001500457">
    <property type="component" value="Unassembled WGS sequence"/>
</dbReference>
<accession>A0ABP9EUL0</accession>
<dbReference type="EMBL" id="BAABHQ010000015">
    <property type="protein sequence ID" value="GAA4887670.1"/>
    <property type="molecule type" value="Genomic_DNA"/>
</dbReference>
<comment type="caution">
    <text evidence="2">The sequence shown here is derived from an EMBL/GenBank/DDBJ whole genome shotgun (WGS) entry which is preliminary data.</text>
</comment>
<dbReference type="InterPro" id="IPR009081">
    <property type="entry name" value="PP-bd_ACP"/>
</dbReference>